<gene>
    <name evidence="24" type="ORF">JOQ06_005776</name>
</gene>
<evidence type="ECO:0000256" key="11">
    <source>
        <dbReference type="ARBA" id="ARBA00023180"/>
    </source>
</evidence>
<name>A0AAD6BGZ1_9TELE</name>
<feature type="signal peptide" evidence="20">
    <location>
        <begin position="1"/>
        <end position="31"/>
    </location>
</feature>
<protein>
    <recommendedName>
        <fullName evidence="26">5-hydroxytryptamine receptor 3A</fullName>
    </recommendedName>
</protein>
<dbReference type="InterPro" id="IPR006201">
    <property type="entry name" value="Neur_channel"/>
</dbReference>
<dbReference type="InterPro" id="IPR006029">
    <property type="entry name" value="Neurotrans-gated_channel_TM"/>
</dbReference>
<dbReference type="InterPro" id="IPR038050">
    <property type="entry name" value="Neuro_actylchol_rec"/>
</dbReference>
<keyword evidence="25" id="KW-1185">Reference proteome</keyword>
<keyword evidence="8 20" id="KW-0472">Membrane</keyword>
<dbReference type="PROSITE" id="PS00236">
    <property type="entry name" value="NEUROTR_ION_CHANNEL"/>
    <property type="match status" value="3"/>
</dbReference>
<comment type="caution">
    <text evidence="24">The sequence shown here is derived from an EMBL/GenBank/DDBJ whole genome shotgun (WGS) entry which is preliminary data.</text>
</comment>
<keyword evidence="10" id="KW-0675">Receptor</keyword>
<dbReference type="PANTHER" id="PTHR18945">
    <property type="entry name" value="NEUROTRANSMITTER GATED ION CHANNEL"/>
    <property type="match status" value="1"/>
</dbReference>
<comment type="function">
    <text evidence="19">Forms serotonin (5-hydroxytryptamine/5-HT3)-activated cation-selective channel complexes, which when activated cause fast, depolarizing responses in neurons.</text>
</comment>
<evidence type="ECO:0000256" key="19">
    <source>
        <dbReference type="ARBA" id="ARBA00037540"/>
    </source>
</evidence>
<feature type="transmembrane region" description="Helical" evidence="20">
    <location>
        <begin position="746"/>
        <end position="769"/>
    </location>
</feature>
<feature type="chain" id="PRO_5041767182" description="5-hydroxytryptamine receptor 3A" evidence="20">
    <location>
        <begin position="32"/>
        <end position="1303"/>
    </location>
</feature>
<feature type="transmembrane region" description="Helical" evidence="20">
    <location>
        <begin position="717"/>
        <end position="734"/>
    </location>
</feature>
<dbReference type="InterPro" id="IPR018000">
    <property type="entry name" value="Neurotransmitter_ion_chnl_CS"/>
</dbReference>
<keyword evidence="3 20" id="KW-0812">Transmembrane</keyword>
<feature type="transmembrane region" description="Helical" evidence="20">
    <location>
        <begin position="1072"/>
        <end position="1095"/>
    </location>
</feature>
<comment type="catalytic activity">
    <reaction evidence="16">
        <text>K(+)(in) = K(+)(out)</text>
        <dbReference type="Rhea" id="RHEA:29463"/>
        <dbReference type="ChEBI" id="CHEBI:29103"/>
    </reaction>
</comment>
<keyword evidence="2" id="KW-1003">Cell membrane</keyword>
<evidence type="ECO:0000259" key="23">
    <source>
        <dbReference type="Pfam" id="PF02932"/>
    </source>
</evidence>
<keyword evidence="14 20" id="KW-0407">Ion channel</keyword>
<reference evidence="24" key="1">
    <citation type="submission" date="2022-11" db="EMBL/GenBank/DDBJ databases">
        <title>Chromosome-level genome of Pogonophryne albipinna.</title>
        <authorList>
            <person name="Jo E."/>
        </authorList>
    </citation>
    <scope>NUCLEOTIDE SEQUENCE</scope>
    <source>
        <strain evidence="24">SGF0006</strain>
        <tissue evidence="24">Muscle</tissue>
    </source>
</reference>
<evidence type="ECO:0000256" key="3">
    <source>
        <dbReference type="ARBA" id="ARBA00022692"/>
    </source>
</evidence>
<evidence type="ECO:0000256" key="12">
    <source>
        <dbReference type="ARBA" id="ARBA00023257"/>
    </source>
</evidence>
<evidence type="ECO:0000259" key="22">
    <source>
        <dbReference type="Pfam" id="PF02931"/>
    </source>
</evidence>
<feature type="transmembrane region" description="Helical" evidence="20">
    <location>
        <begin position="1107"/>
        <end position="1124"/>
    </location>
</feature>
<proteinExistence type="inferred from homology"/>
<feature type="domain" description="Neurotransmitter-gated ion-channel ligand-binding" evidence="22">
    <location>
        <begin position="486"/>
        <end position="680"/>
    </location>
</feature>
<dbReference type="FunFam" id="1.20.58.390:FF:000120">
    <property type="entry name" value="5-hydroxytryptamine receptor 3A"/>
    <property type="match status" value="1"/>
</dbReference>
<dbReference type="FunFam" id="1.20.58.390:FF:000080">
    <property type="entry name" value="5-hydroxytryptamine (serotonin) receptor 3C, ionotropic"/>
    <property type="match status" value="1"/>
</dbReference>
<dbReference type="InterPro" id="IPR036734">
    <property type="entry name" value="Neur_chan_lig-bd_sf"/>
</dbReference>
<keyword evidence="11" id="KW-0325">Glycoprotein</keyword>
<feature type="transmembrane region" description="Helical" evidence="20">
    <location>
        <begin position="681"/>
        <end position="705"/>
    </location>
</feature>
<accession>A0AAD6BGZ1</accession>
<feature type="transmembrane region" description="Helical" evidence="20">
    <location>
        <begin position="1136"/>
        <end position="1159"/>
    </location>
</feature>
<feature type="domain" description="Neurotransmitter-gated ion-channel ligand-binding" evidence="22">
    <location>
        <begin position="876"/>
        <end position="1071"/>
    </location>
</feature>
<evidence type="ECO:0000256" key="5">
    <source>
        <dbReference type="ARBA" id="ARBA00022989"/>
    </source>
</evidence>
<evidence type="ECO:0008006" key="26">
    <source>
        <dbReference type="Google" id="ProtNLM"/>
    </source>
</evidence>
<evidence type="ECO:0000256" key="15">
    <source>
        <dbReference type="ARBA" id="ARBA00034104"/>
    </source>
</evidence>
<evidence type="ECO:0000256" key="20">
    <source>
        <dbReference type="RuleBase" id="RU000687"/>
    </source>
</evidence>
<evidence type="ECO:0000256" key="17">
    <source>
        <dbReference type="ARBA" id="ARBA00036239"/>
    </source>
</evidence>
<dbReference type="SUPFAM" id="SSF90112">
    <property type="entry name" value="Neurotransmitter-gated ion-channel transmembrane pore"/>
    <property type="match status" value="3"/>
</dbReference>
<dbReference type="PRINTS" id="PR00252">
    <property type="entry name" value="NRIONCHANNEL"/>
</dbReference>
<dbReference type="Pfam" id="PF02932">
    <property type="entry name" value="Neur_chan_memb"/>
    <property type="match status" value="3"/>
</dbReference>
<comment type="caution">
    <text evidence="20">Lacks conserved residue(s) required for the propagation of feature annotation.</text>
</comment>
<evidence type="ECO:0000256" key="13">
    <source>
        <dbReference type="ARBA" id="ARBA00023286"/>
    </source>
</evidence>
<evidence type="ECO:0000256" key="10">
    <source>
        <dbReference type="ARBA" id="ARBA00023170"/>
    </source>
</evidence>
<feature type="domain" description="Neurotransmitter-gated ion-channel ligand-binding" evidence="22">
    <location>
        <begin position="57"/>
        <end position="249"/>
    </location>
</feature>
<keyword evidence="12" id="KW-0628">Postsynaptic cell membrane</keyword>
<keyword evidence="9" id="KW-1015">Disulfide bond</keyword>
<dbReference type="EMBL" id="JAPTMU010000005">
    <property type="protein sequence ID" value="KAJ4943272.1"/>
    <property type="molecule type" value="Genomic_DNA"/>
</dbReference>
<dbReference type="InterPro" id="IPR006202">
    <property type="entry name" value="Neur_chan_lig-bd"/>
</dbReference>
<dbReference type="Pfam" id="PF02931">
    <property type="entry name" value="Neur_chan_LBD"/>
    <property type="match status" value="3"/>
</dbReference>
<feature type="region of interest" description="Disordered" evidence="21">
    <location>
        <begin position="1194"/>
        <end position="1213"/>
    </location>
</feature>
<keyword evidence="7 20" id="KW-0406">Ion transport</keyword>
<dbReference type="GO" id="GO:0004888">
    <property type="term" value="F:transmembrane signaling receptor activity"/>
    <property type="evidence" value="ECO:0007669"/>
    <property type="project" value="InterPro"/>
</dbReference>
<dbReference type="SUPFAM" id="SSF63712">
    <property type="entry name" value="Nicotinic receptor ligand binding domain-like"/>
    <property type="match status" value="3"/>
</dbReference>
<dbReference type="NCBIfam" id="TIGR00860">
    <property type="entry name" value="LIC"/>
    <property type="match status" value="1"/>
</dbReference>
<keyword evidence="5 20" id="KW-1133">Transmembrane helix</keyword>
<dbReference type="Gene3D" id="2.70.170.10">
    <property type="entry name" value="Neurotransmitter-gated ion-channel ligand-binding domain"/>
    <property type="match status" value="3"/>
</dbReference>
<dbReference type="Gene3D" id="1.20.58.390">
    <property type="entry name" value="Neurotransmitter-gated ion-channel transmembrane domain"/>
    <property type="match status" value="3"/>
</dbReference>
<feature type="transmembrane region" description="Helical" evidence="20">
    <location>
        <begin position="286"/>
        <end position="303"/>
    </location>
</feature>
<comment type="catalytic activity">
    <reaction evidence="18">
        <text>Ca(2+)(in) = Ca(2+)(out)</text>
        <dbReference type="Rhea" id="RHEA:29671"/>
        <dbReference type="ChEBI" id="CHEBI:29108"/>
    </reaction>
</comment>
<feature type="transmembrane region" description="Helical" evidence="20">
    <location>
        <begin position="315"/>
        <end position="339"/>
    </location>
</feature>
<feature type="transmembrane region" description="Helical" evidence="20">
    <location>
        <begin position="1280"/>
        <end position="1301"/>
    </location>
</feature>
<dbReference type="GO" id="GO:0045211">
    <property type="term" value="C:postsynaptic membrane"/>
    <property type="evidence" value="ECO:0007669"/>
    <property type="project" value="UniProtKB-SubCell"/>
</dbReference>
<evidence type="ECO:0000256" key="7">
    <source>
        <dbReference type="ARBA" id="ARBA00023065"/>
    </source>
</evidence>
<evidence type="ECO:0000256" key="6">
    <source>
        <dbReference type="ARBA" id="ARBA00023018"/>
    </source>
</evidence>
<keyword evidence="4 20" id="KW-0732">Signal</keyword>
<dbReference type="GO" id="GO:0005230">
    <property type="term" value="F:extracellular ligand-gated monoatomic ion channel activity"/>
    <property type="evidence" value="ECO:0007669"/>
    <property type="project" value="InterPro"/>
</dbReference>
<keyword evidence="6" id="KW-0770">Synapse</keyword>
<dbReference type="InterPro" id="IPR036719">
    <property type="entry name" value="Neuro-gated_channel_TM_sf"/>
</dbReference>
<feature type="domain" description="Neurotransmitter-gated ion-channel transmembrane" evidence="23">
    <location>
        <begin position="688"/>
        <end position="830"/>
    </location>
</feature>
<dbReference type="CDD" id="cd19063">
    <property type="entry name" value="LGIC_TM_5-HT3"/>
    <property type="match status" value="3"/>
</dbReference>
<evidence type="ECO:0000256" key="8">
    <source>
        <dbReference type="ARBA" id="ARBA00023136"/>
    </source>
</evidence>
<dbReference type="FunFam" id="2.70.170.10:FF:000017">
    <property type="entry name" value="5-hydroxytryptamine receptor 3A"/>
    <property type="match status" value="3"/>
</dbReference>
<dbReference type="Proteomes" id="UP001219934">
    <property type="component" value="Unassembled WGS sequence"/>
</dbReference>
<comment type="catalytic activity">
    <reaction evidence="17">
        <text>Na(+)(in) = Na(+)(out)</text>
        <dbReference type="Rhea" id="RHEA:34963"/>
        <dbReference type="ChEBI" id="CHEBI:29101"/>
    </reaction>
</comment>
<evidence type="ECO:0000256" key="18">
    <source>
        <dbReference type="ARBA" id="ARBA00036634"/>
    </source>
</evidence>
<evidence type="ECO:0000256" key="16">
    <source>
        <dbReference type="ARBA" id="ARBA00034430"/>
    </source>
</evidence>
<feature type="domain" description="Neurotransmitter-gated ion-channel transmembrane" evidence="23">
    <location>
        <begin position="257"/>
        <end position="385"/>
    </location>
</feature>
<evidence type="ECO:0000256" key="1">
    <source>
        <dbReference type="ARBA" id="ARBA00022448"/>
    </source>
</evidence>
<evidence type="ECO:0000256" key="14">
    <source>
        <dbReference type="ARBA" id="ARBA00023303"/>
    </source>
</evidence>
<feature type="domain" description="Neurotransmitter-gated ion-channel transmembrane" evidence="23">
    <location>
        <begin position="1078"/>
        <end position="1292"/>
    </location>
</feature>
<evidence type="ECO:0000256" key="4">
    <source>
        <dbReference type="ARBA" id="ARBA00022729"/>
    </source>
</evidence>
<organism evidence="24 25">
    <name type="scientific">Pogonophryne albipinna</name>
    <dbReference type="NCBI Taxonomy" id="1090488"/>
    <lineage>
        <taxon>Eukaryota</taxon>
        <taxon>Metazoa</taxon>
        <taxon>Chordata</taxon>
        <taxon>Craniata</taxon>
        <taxon>Vertebrata</taxon>
        <taxon>Euteleostomi</taxon>
        <taxon>Actinopterygii</taxon>
        <taxon>Neopterygii</taxon>
        <taxon>Teleostei</taxon>
        <taxon>Neoteleostei</taxon>
        <taxon>Acanthomorphata</taxon>
        <taxon>Eupercaria</taxon>
        <taxon>Perciformes</taxon>
        <taxon>Notothenioidei</taxon>
        <taxon>Pogonophryne</taxon>
    </lineage>
</organism>
<comment type="similarity">
    <text evidence="20">Belongs to the ligand-gated ion channel (TC 1.A.9) family.</text>
</comment>
<keyword evidence="1 20" id="KW-0813">Transport</keyword>
<evidence type="ECO:0000256" key="9">
    <source>
        <dbReference type="ARBA" id="ARBA00023157"/>
    </source>
</evidence>
<feature type="transmembrane region" description="Helical" evidence="20">
    <location>
        <begin position="252"/>
        <end position="274"/>
    </location>
</feature>
<keyword evidence="13" id="KW-1071">Ligand-gated ion channel</keyword>
<dbReference type="InterPro" id="IPR049944">
    <property type="entry name" value="LGIC_TM_5-HT3"/>
</dbReference>
<evidence type="ECO:0000313" key="25">
    <source>
        <dbReference type="Proteomes" id="UP001219934"/>
    </source>
</evidence>
<evidence type="ECO:0000256" key="2">
    <source>
        <dbReference type="ARBA" id="ARBA00022475"/>
    </source>
</evidence>
<evidence type="ECO:0000256" key="21">
    <source>
        <dbReference type="SAM" id="MobiDB-lite"/>
    </source>
</evidence>
<evidence type="ECO:0000313" key="24">
    <source>
        <dbReference type="EMBL" id="KAJ4943272.1"/>
    </source>
</evidence>
<comment type="subcellular location">
    <subcellularLocation>
        <location evidence="15">Postsynaptic cell membrane</location>
        <topology evidence="15">Multi-pass membrane protein</topology>
    </subcellularLocation>
</comment>
<sequence length="1303" mass="148140">MTPKGATLKGLPPSVMATVVMFLILIPAADSAIQINCSEPSQPALLEALAPIFNLSAIRPVMNLTTRTNVNIYFIMYGILGVDEKGQLLLTYLWQHFWWMNEFVRWDPKQCGSDKISLPRKKFWVPDIVINEFMDENTAPFVPYVYLHSDGRVHDASPIRVVSSCTLDIYTFPFDIQNCTMTFNSYIHLAKDIMIVLDRDAENLTKLSKSWMTTMGEWELLDITSHHSDGDIEGNYIDELVFHVRVRRRATLYVVNLLIPSCFLITVDLFSFLLPPQTVDRSSFKMTLILGYTVFLLIMNDLLPITGNTIPLINVFFSLCLALMVTSLLETVLITNLLCGSADFSPVPRWVRVFVLEILGRLVSLPQKTKEKSTFCMKPYAEATQQKADGPPEEKGPALEDKALQELRSLGRDLQAIRLQVQQQEGSQSSQEWIQRCPLKVKPSKVLFIFISVLMHVAPCSSIMQNCSRPDTPSLLEALQPVFKLNEIRPTMNISTPTNVSIGFVLFGILGLDEKAQVLKTYIWQDMRWRNEFVEWDPEQCGSSAITIPRKLLWVPDVVINEFMEKNSAPFVPYSYLYSNGFVLDSHPIRVISSCRLDIYTFPFDVQNCSLSFNSYLHRKAVLQMDIFTSVEDILNQSKKVMTTMGEWELIGLTVQTITLPAGDDELYQEIRFFVTVRRRATLYVVNLLIPSCFLITVDLFSFLLPPQTVDRSMFKMTLILGYTVFLLIMNDLLPTTGNTIPLINVFLGLCLALMMSSLMETIIITNLLCGSAHYSPVPRWLRVLVLQILGRLVRLPPKPRDLEDTVIQNPATQEVKVFSVVAADSEAPKQKGQLNNDKALQELRSLVSLCCGKLTCKEGHSGPTHESMLAVFDLKSFRPAVNLSNPTISNISFTLYAVLGVNEKTQILTTFLWLRQYWRHEFLVWDPDECDGVTKISLPAAQLWSPDIIVYEFVDDDVSQACPYVYVNHTGHIRWDRMLRLVSSCNLEIFSFPFDVQNCSFTFGSYMHTIRDVRLGPALTFEEMSGNSKRYLEASGEWELVDILGETSILKFGIDQWDIITIWVVIKRRPVLYVVNLLIPSSFLMLIDIMSFYLPPHSVDRASFKMTLILGYTVFLLIMNDLLPSTANGTPIIGIYFSVCLALMVISLLETVIITNVLHHSSMKSKEVPNWVRVVVLKHIANLICYKWPEDVQPPSEPQEDKPQSSNSNSESWNIQPAIQTPATHPNTNEGAASMPELKQICQYLGDLRAHLILLQKENELTDQWCQVGYVLDFLLFRVYLLLISCYAMVIICMWCVWISQT</sequence>